<evidence type="ECO:0000313" key="2">
    <source>
        <dbReference type="EMBL" id="QSQ27455.1"/>
    </source>
</evidence>
<protein>
    <submittedName>
        <fullName evidence="2">Uncharacterized protein</fullName>
    </submittedName>
</protein>
<dbReference type="Proteomes" id="UP000662747">
    <property type="component" value="Chromosome"/>
</dbReference>
<keyword evidence="1" id="KW-0472">Membrane</keyword>
<feature type="transmembrane region" description="Helical" evidence="1">
    <location>
        <begin position="193"/>
        <end position="216"/>
    </location>
</feature>
<feature type="transmembrane region" description="Helical" evidence="1">
    <location>
        <begin position="92"/>
        <end position="113"/>
    </location>
</feature>
<reference evidence="2 3" key="1">
    <citation type="submission" date="2021-02" db="EMBL/GenBank/DDBJ databases">
        <title>De Novo genome assembly of isolated myxobacteria.</title>
        <authorList>
            <person name="Stevens D.C."/>
        </authorList>
    </citation>
    <scope>NUCLEOTIDE SEQUENCE [LARGE SCALE GENOMIC DNA]</scope>
    <source>
        <strain evidence="3">SCPEA02</strain>
    </source>
</reference>
<name>A0ABX7PAH7_9BACT</name>
<evidence type="ECO:0000256" key="1">
    <source>
        <dbReference type="SAM" id="Phobius"/>
    </source>
</evidence>
<gene>
    <name evidence="2" type="ORF">JY651_22200</name>
</gene>
<keyword evidence="1" id="KW-0812">Transmembrane</keyword>
<dbReference type="EMBL" id="CP071090">
    <property type="protein sequence ID" value="QSQ27455.1"/>
    <property type="molecule type" value="Genomic_DNA"/>
</dbReference>
<feature type="transmembrane region" description="Helical" evidence="1">
    <location>
        <begin position="125"/>
        <end position="149"/>
    </location>
</feature>
<proteinExistence type="predicted"/>
<evidence type="ECO:0000313" key="3">
    <source>
        <dbReference type="Proteomes" id="UP000662747"/>
    </source>
</evidence>
<keyword evidence="1" id="KW-1133">Transmembrane helix</keyword>
<organism evidence="2 3">
    <name type="scientific">Pyxidicoccus parkwayensis</name>
    <dbReference type="NCBI Taxonomy" id="2813578"/>
    <lineage>
        <taxon>Bacteria</taxon>
        <taxon>Pseudomonadati</taxon>
        <taxon>Myxococcota</taxon>
        <taxon>Myxococcia</taxon>
        <taxon>Myxococcales</taxon>
        <taxon>Cystobacterineae</taxon>
        <taxon>Myxococcaceae</taxon>
        <taxon>Pyxidicoccus</taxon>
    </lineage>
</organism>
<keyword evidence="3" id="KW-1185">Reference proteome</keyword>
<feature type="transmembrane region" description="Helical" evidence="1">
    <location>
        <begin position="67"/>
        <end position="86"/>
    </location>
</feature>
<dbReference type="RefSeq" id="WP_206728976.1">
    <property type="nucleotide sequence ID" value="NZ_CP071090.1"/>
</dbReference>
<accession>A0ABX7PAH7</accession>
<sequence length="232" mass="24839">MSTTAVAGGEEHELALLLGGRCRRCAELIPGGAVLRGRPCPLCGEATLPSPEDREVLHRLSSERASARLWVAVMVVAAASLAASWFPLLTSLLLLAALIWIRATLVQPALRLLTPQRRQVSRLTLRLAAACFLAASIVLHELLTFIPAFGALTKVVLSTGQVAAAGIFARRYLAWQTEREARGIPMAGWEVALLVGFLLTLLVFTAGAVALLWWVFQKLGLLQSFLAAPVGG</sequence>